<gene>
    <name evidence="1" type="ORF">NEF87_004783</name>
</gene>
<evidence type="ECO:0000313" key="2">
    <source>
        <dbReference type="Proteomes" id="UP001208689"/>
    </source>
</evidence>
<reference evidence="1" key="1">
    <citation type="submission" date="2022-09" db="EMBL/GenBank/DDBJ databases">
        <title>Actin cytoskeleton and complex cell architecture in an #Asgard archaeon.</title>
        <authorList>
            <person name="Ponce Toledo R.I."/>
            <person name="Schleper C."/>
            <person name="Rodrigues Oliveira T."/>
            <person name="Wollweber F."/>
            <person name="Xu J."/>
            <person name="Rittmann S."/>
            <person name="Klingl A."/>
            <person name="Pilhofer M."/>
        </authorList>
    </citation>
    <scope>NUCLEOTIDE SEQUENCE</scope>
    <source>
        <strain evidence="1">B-35</strain>
    </source>
</reference>
<evidence type="ECO:0000313" key="1">
    <source>
        <dbReference type="EMBL" id="UYP48498.1"/>
    </source>
</evidence>
<dbReference type="EMBL" id="CP104013">
    <property type="protein sequence ID" value="UYP48498.1"/>
    <property type="molecule type" value="Genomic_DNA"/>
</dbReference>
<dbReference type="Proteomes" id="UP001208689">
    <property type="component" value="Chromosome"/>
</dbReference>
<keyword evidence="2" id="KW-1185">Reference proteome</keyword>
<accession>A0ABY6HYN0</accession>
<name>A0ABY6HYN0_9ARCH</name>
<sequence length="130" mass="14730">MKPPKFVKEIWIMTKTGIPLLHSAHIRDINGDLFAGFVSAITSFATDIFIEKCQNITMASFKLSLLHNSNPDLIFICRSSVSTSELKINYYLNNLREHFLAIHAEDLKEFTGKMKCFNNSKILAEFSAEG</sequence>
<organism evidence="1 2">
    <name type="scientific">Candidatus Lokiarchaeum ossiferum</name>
    <dbReference type="NCBI Taxonomy" id="2951803"/>
    <lineage>
        <taxon>Archaea</taxon>
        <taxon>Promethearchaeati</taxon>
        <taxon>Promethearchaeota</taxon>
        <taxon>Promethearchaeia</taxon>
        <taxon>Promethearchaeales</taxon>
        <taxon>Promethearchaeaceae</taxon>
        <taxon>Candidatus Lokiarchaeum</taxon>
    </lineage>
</organism>
<proteinExistence type="predicted"/>
<protein>
    <submittedName>
        <fullName evidence="1">Uncharacterized protein</fullName>
    </submittedName>
</protein>